<dbReference type="Gene3D" id="3.40.50.300">
    <property type="entry name" value="P-loop containing nucleotide triphosphate hydrolases"/>
    <property type="match status" value="1"/>
</dbReference>
<evidence type="ECO:0000259" key="4">
    <source>
        <dbReference type="Pfam" id="PF02562"/>
    </source>
</evidence>
<dbReference type="SUPFAM" id="SSF52540">
    <property type="entry name" value="P-loop containing nucleoside triphosphate hydrolases"/>
    <property type="match status" value="1"/>
</dbReference>
<dbReference type="InterPro" id="IPR051451">
    <property type="entry name" value="PhoH2-like"/>
</dbReference>
<dbReference type="PANTHER" id="PTHR30473:SF2">
    <property type="entry name" value="PIN DOMAIN-CONTAINING PROTEIN"/>
    <property type="match status" value="1"/>
</dbReference>
<proteinExistence type="predicted"/>
<feature type="region of interest" description="Disordered" evidence="3">
    <location>
        <begin position="1"/>
        <end position="27"/>
    </location>
</feature>
<keyword evidence="1" id="KW-0547">Nucleotide-binding</keyword>
<sequence>MKKQKRTAKAAAVVTSSPTDKEVGKDTSPYVAQREKIDFSLNVRELPWTDKQKEIINLFLDKKTKLMILKGPAGTSKTILSMYLSLQLLNMKKVSDIVLVRSAVESSDSKLGYLPGDINEKVNVYMTPFNEKFSELIIEPQIHRLHKDNRITICPINFARGLHFAVKFVCCDESQNLTVRELQTLFTRMGEFSKMIICGDPDQSDLPYGKSGFNTVYKAFDNDDAKEHGVYCVELTEDHIVRSKLCRYVTHVFKGIMPVTNTKEYSPSDSKARLKT</sequence>
<accession>A0A6J7X9X4</accession>
<dbReference type="InterPro" id="IPR003714">
    <property type="entry name" value="PhoH"/>
</dbReference>
<evidence type="ECO:0000256" key="1">
    <source>
        <dbReference type="ARBA" id="ARBA00022741"/>
    </source>
</evidence>
<protein>
    <submittedName>
        <fullName evidence="5">PhoH Phosphate starvation-inducible protein PhoH, predicted ATPase</fullName>
    </submittedName>
</protein>
<evidence type="ECO:0000256" key="3">
    <source>
        <dbReference type="SAM" id="MobiDB-lite"/>
    </source>
</evidence>
<evidence type="ECO:0000256" key="2">
    <source>
        <dbReference type="ARBA" id="ARBA00022840"/>
    </source>
</evidence>
<gene>
    <name evidence="5" type="ORF">UFOVP760_200</name>
</gene>
<keyword evidence="2" id="KW-0067">ATP-binding</keyword>
<organism evidence="5">
    <name type="scientific">uncultured Caudovirales phage</name>
    <dbReference type="NCBI Taxonomy" id="2100421"/>
    <lineage>
        <taxon>Viruses</taxon>
        <taxon>Duplodnaviria</taxon>
        <taxon>Heunggongvirae</taxon>
        <taxon>Uroviricota</taxon>
        <taxon>Caudoviricetes</taxon>
        <taxon>Peduoviridae</taxon>
        <taxon>Maltschvirus</taxon>
        <taxon>Maltschvirus maltsch</taxon>
    </lineage>
</organism>
<reference evidence="5" key="1">
    <citation type="submission" date="2020-05" db="EMBL/GenBank/DDBJ databases">
        <authorList>
            <person name="Chiriac C."/>
            <person name="Salcher M."/>
            <person name="Ghai R."/>
            <person name="Kavagutti S V."/>
        </authorList>
    </citation>
    <scope>NUCLEOTIDE SEQUENCE</scope>
</reference>
<evidence type="ECO:0000313" key="5">
    <source>
        <dbReference type="EMBL" id="CAB5226424.1"/>
    </source>
</evidence>
<dbReference type="Pfam" id="PF02562">
    <property type="entry name" value="PhoH"/>
    <property type="match status" value="1"/>
</dbReference>
<dbReference type="GO" id="GO:0005524">
    <property type="term" value="F:ATP binding"/>
    <property type="evidence" value="ECO:0007669"/>
    <property type="project" value="UniProtKB-KW"/>
</dbReference>
<dbReference type="InterPro" id="IPR027417">
    <property type="entry name" value="P-loop_NTPase"/>
</dbReference>
<feature type="domain" description="PhoH-like protein" evidence="4">
    <location>
        <begin position="48"/>
        <end position="253"/>
    </location>
</feature>
<dbReference type="PANTHER" id="PTHR30473">
    <property type="entry name" value="PROTEIN PHOH"/>
    <property type="match status" value="1"/>
</dbReference>
<dbReference type="EMBL" id="LR798360">
    <property type="protein sequence ID" value="CAB5226424.1"/>
    <property type="molecule type" value="Genomic_DNA"/>
</dbReference>
<name>A0A6J7X9X4_9CAUD</name>